<evidence type="ECO:0000313" key="3">
    <source>
        <dbReference type="EMBL" id="KAL3720666.1"/>
    </source>
</evidence>
<gene>
    <name evidence="3" type="ORF">ACJRO7_005478</name>
</gene>
<organism evidence="3 4">
    <name type="scientific">Eucalyptus globulus</name>
    <name type="common">Tasmanian blue gum</name>
    <dbReference type="NCBI Taxonomy" id="34317"/>
    <lineage>
        <taxon>Eukaryota</taxon>
        <taxon>Viridiplantae</taxon>
        <taxon>Streptophyta</taxon>
        <taxon>Embryophyta</taxon>
        <taxon>Tracheophyta</taxon>
        <taxon>Spermatophyta</taxon>
        <taxon>Magnoliopsida</taxon>
        <taxon>eudicotyledons</taxon>
        <taxon>Gunneridae</taxon>
        <taxon>Pentapetalae</taxon>
        <taxon>rosids</taxon>
        <taxon>malvids</taxon>
        <taxon>Myrtales</taxon>
        <taxon>Myrtaceae</taxon>
        <taxon>Myrtoideae</taxon>
        <taxon>Eucalypteae</taxon>
        <taxon>Eucalyptus</taxon>
    </lineage>
</organism>
<reference evidence="3 4" key="1">
    <citation type="submission" date="2024-11" db="EMBL/GenBank/DDBJ databases">
        <title>Chromosome-level genome assembly of Eucalyptus globulus Labill. provides insights into its genome evolution.</title>
        <authorList>
            <person name="Li X."/>
        </authorList>
    </citation>
    <scope>NUCLEOTIDE SEQUENCE [LARGE SCALE GENOMIC DNA]</scope>
    <source>
        <strain evidence="3">CL2024</strain>
        <tissue evidence="3">Fresh tender leaves</tissue>
    </source>
</reference>
<dbReference type="AlphaFoldDB" id="A0ABD3J3K9"/>
<sequence length="662" mass="75274">MGVELANERAGFLELEDVNFTDNELVYHVRTALKSVSLGDSESYDELIGVMHHRERLSPDEVALLVTCLKALSGTVSCIDVVHHESLLSSIFGMSMWNYGPEVMDALVDLIISLAASSGKYVDSCLDMLIRNFVPPYSYLALLKQPRGLSRKDQVLSRVHSALESIGHLVPLAPMRLLSLVVQRMPRQYDNEAVIMTYVENMFKLESGSMGQLVGSTMLMAVVDRLLDLDLEIGWEDILQEDSSKGIFEMELEDLEEDEEDWNDEGGELPGKHLSRNSLRGNIIAEKLDSLLVLTFEYLESCQGRGRLLEVFETLLHSFRITVLNAYKSKFSQVMSTCFQIYLQKQAFHYSLSELYQLCIVQFVMFYACTLDPENCGVRFARMLLDIFVCHDHPPNTRMSAVAYLASYLSRGKFLSTSYITTMLKRLVDWCLDYCKVQDEDVNPLAHRVFYAGCQAIMYVLCFRMWSMMSIPRLKSQLFLMPIETILKHKSDPLKVCLPSVVGEFLKQARAARLFTVSKTSISDDILETELSRAFGGLERLDTFFPFDPCLLKKSDRFIRPNFIFWSMVKTTYDDDEDEDEDAEGSSDEDGEESVDGAVENRGDGMATSFDERDIDMEEFDYALNKMSITPKQSSMYRFGSGLDELVRMPSRIRPSTSPESL</sequence>
<accession>A0ABD3J3K9</accession>
<comment type="caution">
    <text evidence="3">The sequence shown here is derived from an EMBL/GenBank/DDBJ whole genome shotgun (WGS) entry which is preliminary data.</text>
</comment>
<evidence type="ECO:0000313" key="4">
    <source>
        <dbReference type="Proteomes" id="UP001634007"/>
    </source>
</evidence>
<feature type="compositionally biased region" description="Acidic residues" evidence="2">
    <location>
        <begin position="575"/>
        <end position="595"/>
    </location>
</feature>
<proteinExistence type="inferred from homology"/>
<feature type="region of interest" description="Disordered" evidence="2">
    <location>
        <begin position="575"/>
        <end position="612"/>
    </location>
</feature>
<name>A0ABD3J3K9_EUCGL</name>
<evidence type="ECO:0000256" key="1">
    <source>
        <dbReference type="ARBA" id="ARBA00010098"/>
    </source>
</evidence>
<comment type="similarity">
    <text evidence="1">Belongs to the RRN3 family.</text>
</comment>
<evidence type="ECO:0000256" key="2">
    <source>
        <dbReference type="SAM" id="MobiDB-lite"/>
    </source>
</evidence>
<dbReference type="Proteomes" id="UP001634007">
    <property type="component" value="Unassembled WGS sequence"/>
</dbReference>
<dbReference type="PANTHER" id="PTHR12790:SF0">
    <property type="entry name" value="RNA POLYMERASE I-SPECIFIC TRANSCRIPTION INITIATION FACTOR RRN3-RELATED"/>
    <property type="match status" value="1"/>
</dbReference>
<dbReference type="InterPro" id="IPR007991">
    <property type="entry name" value="RNA_pol_I_trans_ini_fac_RRN3"/>
</dbReference>
<protein>
    <recommendedName>
        <fullName evidence="5">RNA polymerase I-specific transcription initiation factor RRN3</fullName>
    </recommendedName>
</protein>
<keyword evidence="4" id="KW-1185">Reference proteome</keyword>
<dbReference type="EMBL" id="JBJKBG010000010">
    <property type="protein sequence ID" value="KAL3720666.1"/>
    <property type="molecule type" value="Genomic_DNA"/>
</dbReference>
<dbReference type="Pfam" id="PF05327">
    <property type="entry name" value="RRN3"/>
    <property type="match status" value="2"/>
</dbReference>
<dbReference type="PANTHER" id="PTHR12790">
    <property type="entry name" value="TRANSCRIPTION INITIATION FACTOR IA RRN3"/>
    <property type="match status" value="1"/>
</dbReference>
<evidence type="ECO:0008006" key="5">
    <source>
        <dbReference type="Google" id="ProtNLM"/>
    </source>
</evidence>